<gene>
    <name evidence="2" type="ORF">SAMN04488524_0407</name>
</gene>
<dbReference type="Proteomes" id="UP000192756">
    <property type="component" value="Unassembled WGS sequence"/>
</dbReference>
<organism evidence="2 3">
    <name type="scientific">Pedobacter africanus</name>
    <dbReference type="NCBI Taxonomy" id="151894"/>
    <lineage>
        <taxon>Bacteria</taxon>
        <taxon>Pseudomonadati</taxon>
        <taxon>Bacteroidota</taxon>
        <taxon>Sphingobacteriia</taxon>
        <taxon>Sphingobacteriales</taxon>
        <taxon>Sphingobacteriaceae</taxon>
        <taxon>Pedobacter</taxon>
    </lineage>
</organism>
<dbReference type="STRING" id="151894.SAMN04488524_0407"/>
<dbReference type="EMBL" id="FWXT01000001">
    <property type="protein sequence ID" value="SMC43870.1"/>
    <property type="molecule type" value="Genomic_DNA"/>
</dbReference>
<feature type="signal peptide" evidence="1">
    <location>
        <begin position="1"/>
        <end position="20"/>
    </location>
</feature>
<evidence type="ECO:0000313" key="2">
    <source>
        <dbReference type="EMBL" id="SMC43870.1"/>
    </source>
</evidence>
<proteinExistence type="predicted"/>
<accession>A0A1W1Z5Y6</accession>
<dbReference type="RefSeq" id="WP_084236751.1">
    <property type="nucleotide sequence ID" value="NZ_FWXT01000001.1"/>
</dbReference>
<sequence length="88" mass="9362">MRKAIFAAVALLAVAGGAFAFQNSAVTTKKTATAYTYYLENECNTPVTCDTEFNGTACSIEYDGITVYDAPNCVSGHEVVTVLGKRPQ</sequence>
<dbReference type="AlphaFoldDB" id="A0A1W1Z5Y6"/>
<keyword evidence="3" id="KW-1185">Reference proteome</keyword>
<keyword evidence="1" id="KW-0732">Signal</keyword>
<reference evidence="3" key="1">
    <citation type="submission" date="2017-04" db="EMBL/GenBank/DDBJ databases">
        <authorList>
            <person name="Varghese N."/>
            <person name="Submissions S."/>
        </authorList>
    </citation>
    <scope>NUCLEOTIDE SEQUENCE [LARGE SCALE GENOMIC DNA]</scope>
    <source>
        <strain evidence="3">DSM 12126</strain>
    </source>
</reference>
<feature type="chain" id="PRO_5012935696" evidence="1">
    <location>
        <begin position="21"/>
        <end position="88"/>
    </location>
</feature>
<name>A0A1W1Z5Y6_9SPHI</name>
<evidence type="ECO:0000313" key="3">
    <source>
        <dbReference type="Proteomes" id="UP000192756"/>
    </source>
</evidence>
<evidence type="ECO:0000256" key="1">
    <source>
        <dbReference type="SAM" id="SignalP"/>
    </source>
</evidence>
<protein>
    <submittedName>
        <fullName evidence="2">Uncharacterized protein</fullName>
    </submittedName>
</protein>